<dbReference type="EMBL" id="BPLQ01001706">
    <property type="protein sequence ID" value="GIX84148.1"/>
    <property type="molecule type" value="Genomic_DNA"/>
</dbReference>
<name>A0AAV4NHN9_9ARAC</name>
<protein>
    <submittedName>
        <fullName evidence="2">Uncharacterized protein</fullName>
    </submittedName>
</protein>
<reference evidence="2 3" key="1">
    <citation type="submission" date="2021-06" db="EMBL/GenBank/DDBJ databases">
        <title>Caerostris darwini draft genome.</title>
        <authorList>
            <person name="Kono N."/>
            <person name="Arakawa K."/>
        </authorList>
    </citation>
    <scope>NUCLEOTIDE SEQUENCE [LARGE SCALE GENOMIC DNA]</scope>
</reference>
<dbReference type="AlphaFoldDB" id="A0AAV4NHN9"/>
<evidence type="ECO:0000256" key="1">
    <source>
        <dbReference type="SAM" id="MobiDB-lite"/>
    </source>
</evidence>
<dbReference type="Proteomes" id="UP001054837">
    <property type="component" value="Unassembled WGS sequence"/>
</dbReference>
<evidence type="ECO:0000313" key="3">
    <source>
        <dbReference type="Proteomes" id="UP001054837"/>
    </source>
</evidence>
<proteinExistence type="predicted"/>
<sequence length="108" mass="12251">MSWNSISIHIYPQNHCRKLKKIFKGSYRERARLRTGIHQTTCSSRSVREQAKSRNEKEPDVPTPGRTKAPLSLAENSGTCSPQRISDEFVDEKFGEAILLGGIEITDY</sequence>
<comment type="caution">
    <text evidence="2">The sequence shown here is derived from an EMBL/GenBank/DDBJ whole genome shotgun (WGS) entry which is preliminary data.</text>
</comment>
<keyword evidence="3" id="KW-1185">Reference proteome</keyword>
<gene>
    <name evidence="2" type="ORF">CDAR_530381</name>
</gene>
<feature type="compositionally biased region" description="Basic and acidic residues" evidence="1">
    <location>
        <begin position="46"/>
        <end position="60"/>
    </location>
</feature>
<evidence type="ECO:0000313" key="2">
    <source>
        <dbReference type="EMBL" id="GIX84148.1"/>
    </source>
</evidence>
<feature type="region of interest" description="Disordered" evidence="1">
    <location>
        <begin position="35"/>
        <end position="83"/>
    </location>
</feature>
<accession>A0AAV4NHN9</accession>
<organism evidence="2 3">
    <name type="scientific">Caerostris darwini</name>
    <dbReference type="NCBI Taxonomy" id="1538125"/>
    <lineage>
        <taxon>Eukaryota</taxon>
        <taxon>Metazoa</taxon>
        <taxon>Ecdysozoa</taxon>
        <taxon>Arthropoda</taxon>
        <taxon>Chelicerata</taxon>
        <taxon>Arachnida</taxon>
        <taxon>Araneae</taxon>
        <taxon>Araneomorphae</taxon>
        <taxon>Entelegynae</taxon>
        <taxon>Araneoidea</taxon>
        <taxon>Araneidae</taxon>
        <taxon>Caerostris</taxon>
    </lineage>
</organism>
<feature type="compositionally biased region" description="Polar residues" evidence="1">
    <location>
        <begin position="74"/>
        <end position="83"/>
    </location>
</feature>